<organism evidence="2 3">
    <name type="scientific">Peptoclostridium litorale DSM 5388</name>
    <dbReference type="NCBI Taxonomy" id="1121324"/>
    <lineage>
        <taxon>Bacteria</taxon>
        <taxon>Bacillati</taxon>
        <taxon>Bacillota</taxon>
        <taxon>Clostridia</taxon>
        <taxon>Peptostreptococcales</taxon>
        <taxon>Peptoclostridiaceae</taxon>
        <taxon>Peptoclostridium</taxon>
    </lineage>
</organism>
<feature type="transmembrane region" description="Helical" evidence="1">
    <location>
        <begin position="238"/>
        <end position="262"/>
    </location>
</feature>
<keyword evidence="3" id="KW-1185">Reference proteome</keyword>
<feature type="transmembrane region" description="Helical" evidence="1">
    <location>
        <begin position="126"/>
        <end position="146"/>
    </location>
</feature>
<accession>A0A069RQG7</accession>
<evidence type="ECO:0000313" key="2">
    <source>
        <dbReference type="EMBL" id="KDR96417.1"/>
    </source>
</evidence>
<dbReference type="OrthoDB" id="1803378at2"/>
<evidence type="ECO:0008006" key="4">
    <source>
        <dbReference type="Google" id="ProtNLM"/>
    </source>
</evidence>
<keyword evidence="1" id="KW-1133">Transmembrane helix</keyword>
<evidence type="ECO:0000256" key="1">
    <source>
        <dbReference type="SAM" id="Phobius"/>
    </source>
</evidence>
<protein>
    <recommendedName>
        <fullName evidence="4">DUF4153 domain-containing protein</fullName>
    </recommendedName>
</protein>
<sequence length="617" mass="68423">MNFFTKAIPQISKGAVKAFKTFPAAIASALGFAIVTMVRIQLDWPEQETYNFMFNCLHWAFALGAVFSLAAITAVQSRYGETRAFTTANLLGAAVVVATFIMLYFFGGTDPGLDASRFARVSGLAASRVSVAIQVSFIAFIILAGYPKDQSDFARSLFMTQKAFFIALIYGTVLMGGTSGVAGAVQALIYRDMSWKVYAYIGTLVGFLTFTIFVGYFPDFCKGRIDPKREVAQKQPQFVDILFEYIMIPIALALTAVLLVWAGKTVASGMEASFIRLSSIATSYAICGIWLHIMVTHKESGLTKFYRRIYPFAALVILAFEAWALLVQLGKSGLKTTEYSFILIWIIAVVAAILLIMLKARAHTAIAILACALAVFSVMPAVGYHALPVKSQVDRLEKLLVSQGMLEGDKLVPAASEPEREVRESITDAVIYLAGAEDTKLPAWFDRRLRERSVFKEKLGFEQTWPEPEYDPGRGEYMRTHLTLQPGAVDISDYSWAVNLQEEKGADFVTIEGDKGLYRIDWMTNFQTGIPTLKIELDDSVILEEDMNAYIDQIAAAFPPGQPETIEAALDDMSLQLETPEVAVLLVFSTIQISVDPRRDTINYWLDLRALYLKEKP</sequence>
<name>A0A069RQG7_PEPLI</name>
<dbReference type="RefSeq" id="WP_038260778.1">
    <property type="nucleotide sequence ID" value="NZ_FSRH01000001.1"/>
</dbReference>
<keyword evidence="1" id="KW-0812">Transmembrane</keyword>
<gene>
    <name evidence="2" type="ORF">CLIT_2c00230</name>
</gene>
<keyword evidence="1" id="KW-0472">Membrane</keyword>
<feature type="transmembrane region" description="Helical" evidence="1">
    <location>
        <begin position="309"/>
        <end position="327"/>
    </location>
</feature>
<feature type="transmembrane region" description="Helical" evidence="1">
    <location>
        <begin position="167"/>
        <end position="191"/>
    </location>
</feature>
<feature type="transmembrane region" description="Helical" evidence="1">
    <location>
        <begin position="52"/>
        <end position="75"/>
    </location>
</feature>
<feature type="transmembrane region" description="Helical" evidence="1">
    <location>
        <begin position="339"/>
        <end position="358"/>
    </location>
</feature>
<reference evidence="2 3" key="1">
    <citation type="submission" date="2014-03" db="EMBL/GenBank/DDBJ databases">
        <title>Genome sequence of Clostridium litorale W6, DSM 5388.</title>
        <authorList>
            <person name="Poehlein A."/>
            <person name="Jagirdar A."/>
            <person name="Khonsari B."/>
            <person name="Chibani C.M."/>
            <person name="Gutierrez Gutierrez D.A."/>
            <person name="Davydova E."/>
            <person name="Alghaithi H.S."/>
            <person name="Nair K.P."/>
            <person name="Dhamotharan K."/>
            <person name="Chandran L."/>
            <person name="G W."/>
            <person name="Daniel R."/>
        </authorList>
    </citation>
    <scope>NUCLEOTIDE SEQUENCE [LARGE SCALE GENOMIC DNA]</scope>
    <source>
        <strain evidence="2 3">W6</strain>
    </source>
</reference>
<comment type="caution">
    <text evidence="2">The sequence shown here is derived from an EMBL/GenBank/DDBJ whole genome shotgun (WGS) entry which is preliminary data.</text>
</comment>
<dbReference type="AlphaFoldDB" id="A0A069RQG7"/>
<evidence type="ECO:0000313" key="3">
    <source>
        <dbReference type="Proteomes" id="UP000027946"/>
    </source>
</evidence>
<feature type="transmembrane region" description="Helical" evidence="1">
    <location>
        <begin position="87"/>
        <end position="106"/>
    </location>
</feature>
<feature type="transmembrane region" description="Helical" evidence="1">
    <location>
        <begin position="274"/>
        <end position="297"/>
    </location>
</feature>
<dbReference type="eggNOG" id="COG1835">
    <property type="taxonomic scope" value="Bacteria"/>
</dbReference>
<feature type="transmembrane region" description="Helical" evidence="1">
    <location>
        <begin position="365"/>
        <end position="387"/>
    </location>
</feature>
<dbReference type="STRING" id="1121324.CLIT_2c00230"/>
<feature type="transmembrane region" description="Helical" evidence="1">
    <location>
        <begin position="197"/>
        <end position="217"/>
    </location>
</feature>
<dbReference type="EMBL" id="JJMM01000002">
    <property type="protein sequence ID" value="KDR96417.1"/>
    <property type="molecule type" value="Genomic_DNA"/>
</dbReference>
<dbReference type="Proteomes" id="UP000027946">
    <property type="component" value="Unassembled WGS sequence"/>
</dbReference>
<proteinExistence type="predicted"/>
<feature type="transmembrane region" description="Helical" evidence="1">
    <location>
        <begin position="21"/>
        <end position="40"/>
    </location>
</feature>